<dbReference type="EMBL" id="LFDV01000002">
    <property type="protein sequence ID" value="KTB48864.1"/>
    <property type="molecule type" value="Genomic_DNA"/>
</dbReference>
<gene>
    <name evidence="2" type="ORF">DEALK_17110</name>
</gene>
<feature type="transmembrane region" description="Helical" evidence="1">
    <location>
        <begin position="221"/>
        <end position="240"/>
    </location>
</feature>
<dbReference type="AlphaFoldDB" id="A0A0W0GJW7"/>
<keyword evidence="1" id="KW-0472">Membrane</keyword>
<evidence type="ECO:0000313" key="2">
    <source>
        <dbReference type="EMBL" id="KTB48864.1"/>
    </source>
</evidence>
<dbReference type="InterPro" id="IPR016833">
    <property type="entry name" value="Put_Na-Bile_cotransptr"/>
</dbReference>
<proteinExistence type="predicted"/>
<dbReference type="Gene3D" id="1.20.1530.20">
    <property type="match status" value="1"/>
</dbReference>
<feature type="transmembrane region" description="Helical" evidence="1">
    <location>
        <begin position="12"/>
        <end position="32"/>
    </location>
</feature>
<keyword evidence="3" id="KW-1185">Reference proteome</keyword>
<evidence type="ECO:0000256" key="1">
    <source>
        <dbReference type="SAM" id="Phobius"/>
    </source>
</evidence>
<feature type="transmembrane region" description="Helical" evidence="1">
    <location>
        <begin position="69"/>
        <end position="91"/>
    </location>
</feature>
<name>A0A0W0GJW7_9CHLR</name>
<feature type="transmembrane region" description="Helical" evidence="1">
    <location>
        <begin position="282"/>
        <end position="302"/>
    </location>
</feature>
<protein>
    <submittedName>
        <fullName evidence="2">Putative Na+-dependent transporter</fullName>
    </submittedName>
</protein>
<reference evidence="2 3" key="1">
    <citation type="submission" date="2015-06" db="EMBL/GenBank/DDBJ databases">
        <title>Genome sequence of the organohalide-respiring Dehalogenimonas alkenigignens type strain (IP3-3T).</title>
        <authorList>
            <person name="Key T.A."/>
            <person name="Richmond D.P."/>
            <person name="Bowman K.S."/>
            <person name="Cho Y.-J."/>
            <person name="Chun J."/>
            <person name="da Costa M.S."/>
            <person name="Rainey F.A."/>
            <person name="Moe W.M."/>
        </authorList>
    </citation>
    <scope>NUCLEOTIDE SEQUENCE [LARGE SCALE GENOMIC DNA]</scope>
    <source>
        <strain evidence="2 3">IP3-3</strain>
    </source>
</reference>
<feature type="transmembrane region" description="Helical" evidence="1">
    <location>
        <begin position="97"/>
        <end position="115"/>
    </location>
</feature>
<accession>A0A0W0GJW7</accession>
<feature type="transmembrane region" description="Helical" evidence="1">
    <location>
        <begin position="38"/>
        <end position="57"/>
    </location>
</feature>
<sequence>MILKSILKILVHQHNFMLIFAIFAGLNMAPLAQLTESWIIPSLIIAMSLSLSHIDITKDLLLPRKILKATSMGLLLNFILLGGLNIILGHLFTDDKYLIAGLVVLAGAPPSLLITPCTYNIKGDVSFSFLSAIACYFLSILILPLLIYVFLGSTYWGVDLFNVIFQIVVLPLILSRIIRNIKQSRLIQPYNGHIINWCIAIVCFTLVGLNHELLTTYSNNLLIAFIVAAATIFLLGELIYRTSRLLIIPTPTAISYMLLGSMKKWAGASTIAYVILGPKASVPAIAALIVGFLYYLFLSIRFHKNIGIETKIFEK</sequence>
<dbReference type="STRING" id="1217799.DEALK_17110"/>
<keyword evidence="1" id="KW-1133">Transmembrane helix</keyword>
<dbReference type="InterPro" id="IPR038770">
    <property type="entry name" value="Na+/solute_symporter_sf"/>
</dbReference>
<dbReference type="OrthoDB" id="163851at2"/>
<evidence type="ECO:0000313" key="3">
    <source>
        <dbReference type="Proteomes" id="UP000053947"/>
    </source>
</evidence>
<feature type="transmembrane region" description="Helical" evidence="1">
    <location>
        <begin position="190"/>
        <end position="209"/>
    </location>
</feature>
<feature type="transmembrane region" description="Helical" evidence="1">
    <location>
        <begin position="127"/>
        <end position="150"/>
    </location>
</feature>
<comment type="caution">
    <text evidence="2">The sequence shown here is derived from an EMBL/GenBank/DDBJ whole genome shotgun (WGS) entry which is preliminary data.</text>
</comment>
<organism evidence="2 3">
    <name type="scientific">Dehalogenimonas alkenigignens</name>
    <dbReference type="NCBI Taxonomy" id="1217799"/>
    <lineage>
        <taxon>Bacteria</taxon>
        <taxon>Bacillati</taxon>
        <taxon>Chloroflexota</taxon>
        <taxon>Dehalococcoidia</taxon>
        <taxon>Dehalococcoidales</taxon>
        <taxon>Dehalococcoidaceae</taxon>
        <taxon>Dehalogenimonas</taxon>
    </lineage>
</organism>
<dbReference type="Pfam" id="PF13593">
    <property type="entry name" value="SBF_like"/>
    <property type="match status" value="1"/>
</dbReference>
<feature type="transmembrane region" description="Helical" evidence="1">
    <location>
        <begin position="156"/>
        <end position="178"/>
    </location>
</feature>
<keyword evidence="1" id="KW-0812">Transmembrane</keyword>
<dbReference type="Proteomes" id="UP000053947">
    <property type="component" value="Unassembled WGS sequence"/>
</dbReference>